<dbReference type="PANTHER" id="PTHR43543">
    <property type="entry name" value="MALONIC SEMIALDEHYDE REDUCTASE RUTE-RELATED"/>
    <property type="match status" value="1"/>
</dbReference>
<dbReference type="Gene3D" id="3.40.109.10">
    <property type="entry name" value="NADH Oxidase"/>
    <property type="match status" value="1"/>
</dbReference>
<name>A0A4Y4DLV4_GLUUR</name>
<evidence type="ECO:0000259" key="1">
    <source>
        <dbReference type="Pfam" id="PF00881"/>
    </source>
</evidence>
<accession>A0A4Y4DLV4</accession>
<reference evidence="2 3" key="1">
    <citation type="submission" date="2019-06" db="EMBL/GenBank/DDBJ databases">
        <title>Whole genome shotgun sequence of Glutamicibacter uratoxydans NBRC 15515.</title>
        <authorList>
            <person name="Hosoyama A."/>
            <person name="Uohara A."/>
            <person name="Ohji S."/>
            <person name="Ichikawa N."/>
        </authorList>
    </citation>
    <scope>NUCLEOTIDE SEQUENCE [LARGE SCALE GENOMIC DNA]</scope>
    <source>
        <strain evidence="2 3">NBRC 15515</strain>
    </source>
</reference>
<proteinExistence type="predicted"/>
<dbReference type="Pfam" id="PF00881">
    <property type="entry name" value="Nitroreductase"/>
    <property type="match status" value="1"/>
</dbReference>
<dbReference type="InterPro" id="IPR050461">
    <property type="entry name" value="Nitroreductase_HadB/RutE"/>
</dbReference>
<dbReference type="EMBL" id="BJNY01000009">
    <property type="protein sequence ID" value="GED06319.1"/>
    <property type="molecule type" value="Genomic_DNA"/>
</dbReference>
<dbReference type="GO" id="GO:0016491">
    <property type="term" value="F:oxidoreductase activity"/>
    <property type="evidence" value="ECO:0007669"/>
    <property type="project" value="InterPro"/>
</dbReference>
<sequence>MTVQTETNVYDALTIAPEAADQLFFEARSANSFSDEPVSNETLDAIYQAMKMGPTLMNNQPLRITWIKSEEARQAIAGTMSGTNAQKALSAPALAVLSFDTEWHEEFENFFPHAPERKAMFENEGVRTAIGNNNAWLQAGYFIMAVRAVGLAAGPMGGFDAKAVDAAINAENTHKSFLVVNVGKPGENPWFDRLPRHSAQLATRSI</sequence>
<dbReference type="InterPro" id="IPR029479">
    <property type="entry name" value="Nitroreductase"/>
</dbReference>
<protein>
    <submittedName>
        <fullName evidence="2">Nitroreductase family protein</fullName>
    </submittedName>
</protein>
<dbReference type="AlphaFoldDB" id="A0A4Y4DLV4"/>
<organism evidence="2 3">
    <name type="scientific">Glutamicibacter uratoxydans</name>
    <name type="common">Arthrobacter uratoxydans</name>
    <dbReference type="NCBI Taxonomy" id="43667"/>
    <lineage>
        <taxon>Bacteria</taxon>
        <taxon>Bacillati</taxon>
        <taxon>Actinomycetota</taxon>
        <taxon>Actinomycetes</taxon>
        <taxon>Micrococcales</taxon>
        <taxon>Micrococcaceae</taxon>
        <taxon>Glutamicibacter</taxon>
    </lineage>
</organism>
<gene>
    <name evidence="2" type="ORF">AUR04nite_18510</name>
</gene>
<dbReference type="SUPFAM" id="SSF55469">
    <property type="entry name" value="FMN-dependent nitroreductase-like"/>
    <property type="match status" value="1"/>
</dbReference>
<evidence type="ECO:0000313" key="2">
    <source>
        <dbReference type="EMBL" id="GED06319.1"/>
    </source>
</evidence>
<keyword evidence="3" id="KW-1185">Reference proteome</keyword>
<dbReference type="OrthoDB" id="9784375at2"/>
<dbReference type="Proteomes" id="UP000316612">
    <property type="component" value="Unassembled WGS sequence"/>
</dbReference>
<dbReference type="InterPro" id="IPR000415">
    <property type="entry name" value="Nitroreductase-like"/>
</dbReference>
<dbReference type="PANTHER" id="PTHR43543:SF1">
    <property type="entry name" value="MALONIC SEMIALDEHYDE REDUCTASE RUTE-RELATED"/>
    <property type="match status" value="1"/>
</dbReference>
<dbReference type="NCBIfam" id="NF003768">
    <property type="entry name" value="PRK05365.1"/>
    <property type="match status" value="1"/>
</dbReference>
<comment type="caution">
    <text evidence="2">The sequence shown here is derived from an EMBL/GenBank/DDBJ whole genome shotgun (WGS) entry which is preliminary data.</text>
</comment>
<dbReference type="RefSeq" id="WP_141364248.1">
    <property type="nucleotide sequence ID" value="NZ_BAAAJL010000011.1"/>
</dbReference>
<evidence type="ECO:0000313" key="3">
    <source>
        <dbReference type="Proteomes" id="UP000316612"/>
    </source>
</evidence>
<feature type="domain" description="Nitroreductase" evidence="1">
    <location>
        <begin position="28"/>
        <end position="184"/>
    </location>
</feature>